<dbReference type="EMBL" id="JADGJQ010000071">
    <property type="protein sequence ID" value="KAJ3173388.1"/>
    <property type="molecule type" value="Genomic_DNA"/>
</dbReference>
<evidence type="ECO:0000256" key="1">
    <source>
        <dbReference type="SAM" id="MobiDB-lite"/>
    </source>
</evidence>
<comment type="caution">
    <text evidence="2">The sequence shown here is derived from an EMBL/GenBank/DDBJ whole genome shotgun (WGS) entry which is preliminary data.</text>
</comment>
<feature type="compositionally biased region" description="Basic and acidic residues" evidence="1">
    <location>
        <begin position="98"/>
        <end position="110"/>
    </location>
</feature>
<feature type="region of interest" description="Disordered" evidence="1">
    <location>
        <begin position="382"/>
        <end position="401"/>
    </location>
</feature>
<evidence type="ECO:0000313" key="3">
    <source>
        <dbReference type="Proteomes" id="UP001212152"/>
    </source>
</evidence>
<feature type="compositionally biased region" description="Basic and acidic residues" evidence="1">
    <location>
        <begin position="33"/>
        <end position="60"/>
    </location>
</feature>
<accession>A0AAD5XPS2</accession>
<protein>
    <submittedName>
        <fullName evidence="2">Uncharacterized protein</fullName>
    </submittedName>
</protein>
<feature type="region of interest" description="Disordered" evidence="1">
    <location>
        <begin position="24"/>
        <end position="158"/>
    </location>
</feature>
<name>A0AAD5XPS2_9FUNG</name>
<keyword evidence="3" id="KW-1185">Reference proteome</keyword>
<proteinExistence type="predicted"/>
<dbReference type="AlphaFoldDB" id="A0AAD5XPS2"/>
<dbReference type="Proteomes" id="UP001212152">
    <property type="component" value="Unassembled WGS sequence"/>
</dbReference>
<reference evidence="2" key="1">
    <citation type="submission" date="2020-05" db="EMBL/GenBank/DDBJ databases">
        <title>Phylogenomic resolution of chytrid fungi.</title>
        <authorList>
            <person name="Stajich J.E."/>
            <person name="Amses K."/>
            <person name="Simmons R."/>
            <person name="Seto K."/>
            <person name="Myers J."/>
            <person name="Bonds A."/>
            <person name="Quandt C.A."/>
            <person name="Barry K."/>
            <person name="Liu P."/>
            <person name="Grigoriev I."/>
            <person name="Longcore J.E."/>
            <person name="James T.Y."/>
        </authorList>
    </citation>
    <scope>NUCLEOTIDE SEQUENCE</scope>
    <source>
        <strain evidence="2">JEL0379</strain>
    </source>
</reference>
<gene>
    <name evidence="2" type="ORF">HDU87_007657</name>
</gene>
<sequence>MPVPPRPTITAPCTCIWASLAAQTALEDDERTADEPVRAETDDHHHRHPQERTLFRRVRDALPQPLSSAIPDAGPRHGGESNEPEEVVSGSQGQVTREAGDATSHSDKENLPPAISVRQPFSNARSLPKRPDEVVPGGNGSEREPGGYMVTANKNKDTSVTIPTRQHANDARKLSKEDALQRRGGSLALKSRPDAFIRAFKSRISQSSENKLGDLISYREDLFNTLVALIPTASGANAPRGIHQPLIRPLPSTPLCQTCMLNLAHELYVSPAVKSPYIRAHSTAAYLALIDDATAALDADACLERVTHSQLNSIIRVELAVVEWRISLKLARYHKRTGFLDMFPVRLGEFAQFVVDDRHPVQPDGFLSKAGKTIKKAVGWSSAPAPASKQGAETAVEDAAV</sequence>
<evidence type="ECO:0000313" key="2">
    <source>
        <dbReference type="EMBL" id="KAJ3173388.1"/>
    </source>
</evidence>
<organism evidence="2 3">
    <name type="scientific">Geranomyces variabilis</name>
    <dbReference type="NCBI Taxonomy" id="109894"/>
    <lineage>
        <taxon>Eukaryota</taxon>
        <taxon>Fungi</taxon>
        <taxon>Fungi incertae sedis</taxon>
        <taxon>Chytridiomycota</taxon>
        <taxon>Chytridiomycota incertae sedis</taxon>
        <taxon>Chytridiomycetes</taxon>
        <taxon>Spizellomycetales</taxon>
        <taxon>Powellomycetaceae</taxon>
        <taxon>Geranomyces</taxon>
    </lineage>
</organism>